<organism evidence="7 10">
    <name type="scientific">Nitzschia inconspicua</name>
    <dbReference type="NCBI Taxonomy" id="303405"/>
    <lineage>
        <taxon>Eukaryota</taxon>
        <taxon>Sar</taxon>
        <taxon>Stramenopiles</taxon>
        <taxon>Ochrophyta</taxon>
        <taxon>Bacillariophyta</taxon>
        <taxon>Bacillariophyceae</taxon>
        <taxon>Bacillariophycidae</taxon>
        <taxon>Bacillariales</taxon>
        <taxon>Bacillariaceae</taxon>
        <taxon>Nitzschia</taxon>
    </lineage>
</organism>
<feature type="transmembrane region" description="Helical" evidence="6">
    <location>
        <begin position="173"/>
        <end position="196"/>
    </location>
</feature>
<dbReference type="PANTHER" id="PTHR23112:SF0">
    <property type="entry name" value="TRANSMEMBRANE PROTEIN 116"/>
    <property type="match status" value="1"/>
</dbReference>
<dbReference type="EMBL" id="JAGRRH010000011">
    <property type="protein sequence ID" value="KAG7362462.1"/>
    <property type="molecule type" value="Genomic_DNA"/>
</dbReference>
<feature type="compositionally biased region" description="Low complexity" evidence="5">
    <location>
        <begin position="455"/>
        <end position="476"/>
    </location>
</feature>
<feature type="compositionally biased region" description="Polar residues" evidence="5">
    <location>
        <begin position="597"/>
        <end position="611"/>
    </location>
</feature>
<evidence type="ECO:0000313" key="8">
    <source>
        <dbReference type="EMBL" id="KAG7339610.1"/>
    </source>
</evidence>
<feature type="region of interest" description="Disordered" evidence="5">
    <location>
        <begin position="145"/>
        <end position="165"/>
    </location>
</feature>
<evidence type="ECO:0000256" key="1">
    <source>
        <dbReference type="ARBA" id="ARBA00004141"/>
    </source>
</evidence>
<reference evidence="7" key="1">
    <citation type="journal article" date="2021" name="Sci. Rep.">
        <title>Diploid genomic architecture of Nitzschia inconspicua, an elite biomass production diatom.</title>
        <authorList>
            <person name="Oliver A."/>
            <person name="Podell S."/>
            <person name="Pinowska A."/>
            <person name="Traller J.C."/>
            <person name="Smith S.R."/>
            <person name="McClure R."/>
            <person name="Beliaev A."/>
            <person name="Bohutskyi P."/>
            <person name="Hill E.A."/>
            <person name="Rabines A."/>
            <person name="Zheng H."/>
            <person name="Allen L.Z."/>
            <person name="Kuo A."/>
            <person name="Grigoriev I.V."/>
            <person name="Allen A.E."/>
            <person name="Hazlebeck D."/>
            <person name="Allen E.E."/>
        </authorList>
    </citation>
    <scope>NUCLEOTIDE SEQUENCE</scope>
    <source>
        <strain evidence="7">Hildebrandi</strain>
    </source>
</reference>
<dbReference type="GO" id="GO:0007189">
    <property type="term" value="P:adenylate cyclase-activating G protein-coupled receptor signaling pathway"/>
    <property type="evidence" value="ECO:0007669"/>
    <property type="project" value="TreeGrafter"/>
</dbReference>
<feature type="compositionally biased region" description="Acidic residues" evidence="5">
    <location>
        <begin position="532"/>
        <end position="541"/>
    </location>
</feature>
<dbReference type="PANTHER" id="PTHR23112">
    <property type="entry name" value="G PROTEIN-COUPLED RECEPTOR 157-RELATED"/>
    <property type="match status" value="1"/>
</dbReference>
<dbReference type="EMBL" id="JAGRRH010000034">
    <property type="protein sequence ID" value="KAG7339473.1"/>
    <property type="molecule type" value="Genomic_DNA"/>
</dbReference>
<feature type="region of interest" description="Disordered" evidence="5">
    <location>
        <begin position="530"/>
        <end position="557"/>
    </location>
</feature>
<feature type="transmembrane region" description="Helical" evidence="6">
    <location>
        <begin position="229"/>
        <end position="255"/>
    </location>
</feature>
<dbReference type="AlphaFoldDB" id="A0A9K3K9N0"/>
<evidence type="ECO:0000256" key="3">
    <source>
        <dbReference type="ARBA" id="ARBA00022989"/>
    </source>
</evidence>
<reference evidence="7" key="2">
    <citation type="submission" date="2021-04" db="EMBL/GenBank/DDBJ databases">
        <authorList>
            <person name="Podell S."/>
        </authorList>
    </citation>
    <scope>NUCLEOTIDE SEQUENCE</scope>
    <source>
        <strain evidence="7">Hildebrandi</strain>
    </source>
</reference>
<name>A0A9K3K9N0_9STRA</name>
<feature type="compositionally biased region" description="Low complexity" evidence="5">
    <location>
        <begin position="326"/>
        <end position="346"/>
    </location>
</feature>
<accession>A0A9K3K9N0</accession>
<keyword evidence="4 6" id="KW-0472">Membrane</keyword>
<feature type="transmembrane region" description="Helical" evidence="6">
    <location>
        <begin position="412"/>
        <end position="433"/>
    </location>
</feature>
<feature type="transmembrane region" description="Helical" evidence="6">
    <location>
        <begin position="368"/>
        <end position="392"/>
    </location>
</feature>
<feature type="region of interest" description="Disordered" evidence="5">
    <location>
        <begin position="591"/>
        <end position="611"/>
    </location>
</feature>
<dbReference type="EMBL" id="JAGRRH010000031">
    <property type="protein sequence ID" value="KAG7339610.1"/>
    <property type="molecule type" value="Genomic_DNA"/>
</dbReference>
<evidence type="ECO:0000256" key="2">
    <source>
        <dbReference type="ARBA" id="ARBA00022692"/>
    </source>
</evidence>
<feature type="transmembrane region" description="Helical" evidence="6">
    <location>
        <begin position="130"/>
        <end position="152"/>
    </location>
</feature>
<evidence type="ECO:0000313" key="9">
    <source>
        <dbReference type="EMBL" id="KAG7362462.1"/>
    </source>
</evidence>
<gene>
    <name evidence="8" type="ORF">IV203_024649</name>
    <name evidence="7" type="ORF">IV203_024843</name>
    <name evidence="9" type="ORF">IV203_025346</name>
</gene>
<feature type="region of interest" description="Disordered" evidence="5">
    <location>
        <begin position="448"/>
        <end position="503"/>
    </location>
</feature>
<sequence length="611" mass="68035">MNESSVLSFPNVPSTTTEQRHYLVDSDTDSQSMILSTVSRVSSGLTLLCTLFLLHRSFQNRRINTFHRLVLAMSFHLMLYAILSLYGPAAAEANTTTRTALCAAQTFLLQYSGLAIAVYFASWSLYSHHVVFPIITSAATSATTSSSTSTRARRRQRRRRIQRQQHHSKYNNCFELFLHLAANGIPLVIALLYLFLQQTNLITITITGCTNVNDDDDHDDEVGPSNVPIVQWILEILPIVVVFLLPTLVMTIICIQVRRRHESTMNSLTLSTTAAVTDAEAGTGTTTGQHHLHVREHNNNNNNNNNSRSCCVPSHRSSTSTITVQSSHGHSTPTAGSSTTTTTNTTGPGGQRSNSRSRRSWSAWNSTLVVHQTVVYLMALYASYLLYLIYILTELFLVVVVQPSSSVTSSPFPLQLVAILSLQLQGVWIYAVYRYCYAATTATITTTKKRNTPHNNNNNNNNNNCSNNNSTGNSRNFNKRSISPQPPLFKEDGPRSNNNDIDNSAFTTKMFTTLEGQLERQPTVQLDVTQFDWDDDNDDNDGTTASQTDKRHNNNTQQDDTLATIVSFHIFDGTNAGGAFADFIFDGDSDDDDYDQHQTQHWTGDIQQHNT</sequence>
<evidence type="ECO:0000313" key="7">
    <source>
        <dbReference type="EMBL" id="KAG7339473.1"/>
    </source>
</evidence>
<keyword evidence="2 6" id="KW-0812">Transmembrane</keyword>
<dbReference type="GO" id="GO:0005886">
    <property type="term" value="C:plasma membrane"/>
    <property type="evidence" value="ECO:0007669"/>
    <property type="project" value="TreeGrafter"/>
</dbReference>
<feature type="compositionally biased region" description="Basic residues" evidence="5">
    <location>
        <begin position="151"/>
        <end position="165"/>
    </location>
</feature>
<dbReference type="Proteomes" id="UP000693970">
    <property type="component" value="Unassembled WGS sequence"/>
</dbReference>
<comment type="subcellular location">
    <subcellularLocation>
        <location evidence="1">Membrane</location>
        <topology evidence="1">Multi-pass membrane protein</topology>
    </subcellularLocation>
</comment>
<proteinExistence type="predicted"/>
<feature type="region of interest" description="Disordered" evidence="5">
    <location>
        <begin position="295"/>
        <end position="358"/>
    </location>
</feature>
<dbReference type="GO" id="GO:0004930">
    <property type="term" value="F:G protein-coupled receptor activity"/>
    <property type="evidence" value="ECO:0007669"/>
    <property type="project" value="TreeGrafter"/>
</dbReference>
<feature type="compositionally biased region" description="Polar residues" evidence="5">
    <location>
        <begin position="315"/>
        <end position="325"/>
    </location>
</feature>
<evidence type="ECO:0000313" key="10">
    <source>
        <dbReference type="Proteomes" id="UP000693970"/>
    </source>
</evidence>
<keyword evidence="10" id="KW-1185">Reference proteome</keyword>
<feature type="transmembrane region" description="Helical" evidence="6">
    <location>
        <begin position="33"/>
        <end position="54"/>
    </location>
</feature>
<evidence type="ECO:0000256" key="5">
    <source>
        <dbReference type="SAM" id="MobiDB-lite"/>
    </source>
</evidence>
<comment type="caution">
    <text evidence="7">The sequence shown here is derived from an EMBL/GenBank/DDBJ whole genome shotgun (WGS) entry which is preliminary data.</text>
</comment>
<protein>
    <submittedName>
        <fullName evidence="7">Uncharacterized protein</fullName>
    </submittedName>
</protein>
<keyword evidence="3 6" id="KW-1133">Transmembrane helix</keyword>
<evidence type="ECO:0000256" key="4">
    <source>
        <dbReference type="ARBA" id="ARBA00023136"/>
    </source>
</evidence>
<feature type="transmembrane region" description="Helical" evidence="6">
    <location>
        <begin position="66"/>
        <end position="86"/>
    </location>
</feature>
<evidence type="ECO:0000256" key="6">
    <source>
        <dbReference type="SAM" id="Phobius"/>
    </source>
</evidence>